<dbReference type="Pfam" id="PF00122">
    <property type="entry name" value="E1-E2_ATPase"/>
    <property type="match status" value="1"/>
</dbReference>
<dbReference type="SUPFAM" id="SSF81653">
    <property type="entry name" value="Calcium ATPase, transduction domain A"/>
    <property type="match status" value="1"/>
</dbReference>
<proteinExistence type="predicted"/>
<evidence type="ECO:0000313" key="2">
    <source>
        <dbReference type="EMBL" id="GAI55959.1"/>
    </source>
</evidence>
<evidence type="ECO:0000259" key="1">
    <source>
        <dbReference type="Pfam" id="PF00122"/>
    </source>
</evidence>
<organism evidence="2">
    <name type="scientific">marine sediment metagenome</name>
    <dbReference type="NCBI Taxonomy" id="412755"/>
    <lineage>
        <taxon>unclassified sequences</taxon>
        <taxon>metagenomes</taxon>
        <taxon>ecological metagenomes</taxon>
    </lineage>
</organism>
<dbReference type="EMBL" id="BARV01036641">
    <property type="protein sequence ID" value="GAI55959.1"/>
    <property type="molecule type" value="Genomic_DNA"/>
</dbReference>
<dbReference type="AlphaFoldDB" id="X1RKB7"/>
<sequence length="45" mass="4908">MCFNGTFITRGRGQGMVVETGKQTEIGKIAGMMEETKRVFPANGQ</sequence>
<reference evidence="2" key="1">
    <citation type="journal article" date="2014" name="Front. Microbiol.">
        <title>High frequency of phylogenetically diverse reductive dehalogenase-homologous genes in deep subseafloor sedimentary metagenomes.</title>
        <authorList>
            <person name="Kawai M."/>
            <person name="Futagami T."/>
            <person name="Toyoda A."/>
            <person name="Takaki Y."/>
            <person name="Nishi S."/>
            <person name="Hori S."/>
            <person name="Arai W."/>
            <person name="Tsubouchi T."/>
            <person name="Morono Y."/>
            <person name="Uchiyama I."/>
            <person name="Ito T."/>
            <person name="Fujiyama A."/>
            <person name="Inagaki F."/>
            <person name="Takami H."/>
        </authorList>
    </citation>
    <scope>NUCLEOTIDE SEQUENCE</scope>
    <source>
        <strain evidence="2">Expedition CK06-06</strain>
    </source>
</reference>
<dbReference type="InterPro" id="IPR059000">
    <property type="entry name" value="ATPase_P-type_domA"/>
</dbReference>
<gene>
    <name evidence="2" type="ORF">S06H3_56885</name>
</gene>
<dbReference type="InterPro" id="IPR008250">
    <property type="entry name" value="ATPase_P-typ_transduc_dom_A_sf"/>
</dbReference>
<name>X1RKB7_9ZZZZ</name>
<comment type="caution">
    <text evidence="2">The sequence shown here is derived from an EMBL/GenBank/DDBJ whole genome shotgun (WGS) entry which is preliminary data.</text>
</comment>
<protein>
    <recommendedName>
        <fullName evidence="1">P-type ATPase A domain-containing protein</fullName>
    </recommendedName>
</protein>
<accession>X1RKB7</accession>
<feature type="domain" description="P-type ATPase A" evidence="1">
    <location>
        <begin position="1"/>
        <end position="34"/>
    </location>
</feature>
<dbReference type="Gene3D" id="2.70.150.10">
    <property type="entry name" value="Calcium-transporting ATPase, cytoplasmic transduction domain A"/>
    <property type="match status" value="1"/>
</dbReference>